<reference evidence="1 2" key="1">
    <citation type="journal article" date="2024" name="J Genomics">
        <title>Draft genome sequencing and assembly of Favolaschia claudopus CIRM-BRFM 2984 isolated from oak limbs.</title>
        <authorList>
            <person name="Navarro D."/>
            <person name="Drula E."/>
            <person name="Chaduli D."/>
            <person name="Cazenave R."/>
            <person name="Ahrendt S."/>
            <person name="Wang J."/>
            <person name="Lipzen A."/>
            <person name="Daum C."/>
            <person name="Barry K."/>
            <person name="Grigoriev I.V."/>
            <person name="Favel A."/>
            <person name="Rosso M.N."/>
            <person name="Martin F."/>
        </authorList>
    </citation>
    <scope>NUCLEOTIDE SEQUENCE [LARGE SCALE GENOMIC DNA]</scope>
    <source>
        <strain evidence="1 2">CIRM-BRFM 2984</strain>
    </source>
</reference>
<evidence type="ECO:0000313" key="2">
    <source>
        <dbReference type="Proteomes" id="UP001362999"/>
    </source>
</evidence>
<dbReference type="Proteomes" id="UP001362999">
    <property type="component" value="Unassembled WGS sequence"/>
</dbReference>
<name>A0AAV9Z6W5_9AGAR</name>
<protein>
    <submittedName>
        <fullName evidence="1">Uncharacterized protein</fullName>
    </submittedName>
</protein>
<gene>
    <name evidence="1" type="ORF">R3P38DRAFT_3240000</name>
</gene>
<organism evidence="1 2">
    <name type="scientific">Favolaschia claudopus</name>
    <dbReference type="NCBI Taxonomy" id="2862362"/>
    <lineage>
        <taxon>Eukaryota</taxon>
        <taxon>Fungi</taxon>
        <taxon>Dikarya</taxon>
        <taxon>Basidiomycota</taxon>
        <taxon>Agaricomycotina</taxon>
        <taxon>Agaricomycetes</taxon>
        <taxon>Agaricomycetidae</taxon>
        <taxon>Agaricales</taxon>
        <taxon>Marasmiineae</taxon>
        <taxon>Mycenaceae</taxon>
        <taxon>Favolaschia</taxon>
    </lineage>
</organism>
<evidence type="ECO:0000313" key="1">
    <source>
        <dbReference type="EMBL" id="KAK6974119.1"/>
    </source>
</evidence>
<keyword evidence="2" id="KW-1185">Reference proteome</keyword>
<sequence length="165" mass="17996">MLIRFLSAFLRSFGGFWYPSRRSVQTHSNGAAEFYLTTYDSAMTVSKAGHLFFAVLRWCLADPFAPQFYSRRLGSRLPQLAVILALLTDTDAAMLRPPHKSFRPPSARAHTACASSPLPSRSSLHAAPRPAGTFICGDIDLSSPSLSVLSPAPNGCQHRARCGQD</sequence>
<dbReference type="AlphaFoldDB" id="A0AAV9Z6W5"/>
<proteinExistence type="predicted"/>
<accession>A0AAV9Z6W5</accession>
<comment type="caution">
    <text evidence="1">The sequence shown here is derived from an EMBL/GenBank/DDBJ whole genome shotgun (WGS) entry which is preliminary data.</text>
</comment>
<dbReference type="EMBL" id="JAWWNJ010000188">
    <property type="protein sequence ID" value="KAK6974119.1"/>
    <property type="molecule type" value="Genomic_DNA"/>
</dbReference>